<keyword evidence="2" id="KW-1185">Reference proteome</keyword>
<dbReference type="Proteomes" id="UP001614264">
    <property type="component" value="Unassembled WGS sequence"/>
</dbReference>
<dbReference type="EMBL" id="JBITPR010000042">
    <property type="protein sequence ID" value="MFI7872354.1"/>
    <property type="molecule type" value="Genomic_DNA"/>
</dbReference>
<evidence type="ECO:0000313" key="1">
    <source>
        <dbReference type="EMBL" id="MFI7872354.1"/>
    </source>
</evidence>
<dbReference type="RefSeq" id="WP_399593090.1">
    <property type="nucleotide sequence ID" value="NZ_JBITPR010000042.1"/>
</dbReference>
<reference evidence="1 2" key="1">
    <citation type="submission" date="2024-07" db="EMBL/GenBank/DDBJ databases">
        <title>Whole genome sequencing of Prodigiosin pigment-producing Streptomyces salinarius isolated from rhizosphere soil of Arachis hypogaea.</title>
        <authorList>
            <person name="Vidhya A."/>
            <person name="Ramya S."/>
        </authorList>
    </citation>
    <scope>NUCLEOTIDE SEQUENCE [LARGE SCALE GENOMIC DNA]</scope>
    <source>
        <strain evidence="1 2">VRMG2420</strain>
    </source>
</reference>
<name>A0ABW8BBI1_9ACTN</name>
<accession>A0ABW8BBI1</accession>
<organism evidence="1 2">
    <name type="scientific">Streptomyces salinarius</name>
    <dbReference type="NCBI Taxonomy" id="2762598"/>
    <lineage>
        <taxon>Bacteria</taxon>
        <taxon>Bacillati</taxon>
        <taxon>Actinomycetota</taxon>
        <taxon>Actinomycetes</taxon>
        <taxon>Kitasatosporales</taxon>
        <taxon>Streptomycetaceae</taxon>
        <taxon>Streptomyces</taxon>
    </lineage>
</organism>
<proteinExistence type="predicted"/>
<comment type="caution">
    <text evidence="1">The sequence shown here is derived from an EMBL/GenBank/DDBJ whole genome shotgun (WGS) entry which is preliminary data.</text>
</comment>
<gene>
    <name evidence="1" type="ORF">AB4829_17375</name>
</gene>
<sequence length="43" mass="4410">MGLAALKRSVGQTVGGAIKAPLGLLLVGPARGRSARPWIRWAG</sequence>
<protein>
    <submittedName>
        <fullName evidence="1">Uncharacterized protein</fullName>
    </submittedName>
</protein>
<evidence type="ECO:0000313" key="2">
    <source>
        <dbReference type="Proteomes" id="UP001614264"/>
    </source>
</evidence>